<dbReference type="FunFam" id="3.30.565.10:FF:000023">
    <property type="entry name" value="PAS domain-containing sensor histidine kinase"/>
    <property type="match status" value="1"/>
</dbReference>
<dbReference type="PROSITE" id="PS50109">
    <property type="entry name" value="HIS_KIN"/>
    <property type="match status" value="1"/>
</dbReference>
<keyword evidence="9" id="KW-0067">ATP-binding</keyword>
<dbReference type="EC" id="2.7.13.3" evidence="3"/>
<protein>
    <recommendedName>
        <fullName evidence="3">histidine kinase</fullName>
        <ecNumber evidence="3">2.7.13.3</ecNumber>
    </recommendedName>
</protein>
<dbReference type="Pfam" id="PF16927">
    <property type="entry name" value="HisKA_7TM"/>
    <property type="match status" value="1"/>
</dbReference>
<dbReference type="InterPro" id="IPR036890">
    <property type="entry name" value="HATPase_C_sf"/>
</dbReference>
<dbReference type="PANTHER" id="PTHR43047:SF72">
    <property type="entry name" value="OSMOSENSING HISTIDINE PROTEIN KINASE SLN1"/>
    <property type="match status" value="1"/>
</dbReference>
<feature type="domain" description="Histidine kinase" evidence="14">
    <location>
        <begin position="319"/>
        <end position="538"/>
    </location>
</feature>
<dbReference type="Gene3D" id="1.10.287.130">
    <property type="match status" value="1"/>
</dbReference>
<dbReference type="SMART" id="SM00388">
    <property type="entry name" value="HisKA"/>
    <property type="match status" value="1"/>
</dbReference>
<keyword evidence="5" id="KW-0597">Phosphoprotein</keyword>
<dbReference type="InterPro" id="IPR031621">
    <property type="entry name" value="HisKA_7TM"/>
</dbReference>
<keyword evidence="6" id="KW-0808">Transferase</keyword>
<evidence type="ECO:0000256" key="4">
    <source>
        <dbReference type="ARBA" id="ARBA00022475"/>
    </source>
</evidence>
<evidence type="ECO:0000259" key="14">
    <source>
        <dbReference type="PROSITE" id="PS50109"/>
    </source>
</evidence>
<comment type="catalytic activity">
    <reaction evidence="1">
        <text>ATP + protein L-histidine = ADP + protein N-phospho-L-histidine.</text>
        <dbReference type="EC" id="2.7.13.3"/>
    </reaction>
</comment>
<keyword evidence="10" id="KW-0902">Two-component regulatory system</keyword>
<keyword evidence="7" id="KW-0547">Nucleotide-binding</keyword>
<keyword evidence="13" id="KW-1133">Transmembrane helix</keyword>
<dbReference type="InterPro" id="IPR004358">
    <property type="entry name" value="Sig_transdc_His_kin-like_C"/>
</dbReference>
<evidence type="ECO:0000256" key="9">
    <source>
        <dbReference type="ARBA" id="ARBA00022840"/>
    </source>
</evidence>
<name>A0A1G2PJT8_9BACT</name>
<dbReference type="InterPro" id="IPR003594">
    <property type="entry name" value="HATPase_dom"/>
</dbReference>
<dbReference type="GO" id="GO:0005524">
    <property type="term" value="F:ATP binding"/>
    <property type="evidence" value="ECO:0007669"/>
    <property type="project" value="UniProtKB-KW"/>
</dbReference>
<comment type="subcellular location">
    <subcellularLocation>
        <location evidence="2">Cell membrane</location>
    </subcellularLocation>
</comment>
<feature type="transmembrane region" description="Helical" evidence="13">
    <location>
        <begin position="67"/>
        <end position="87"/>
    </location>
</feature>
<evidence type="ECO:0000256" key="6">
    <source>
        <dbReference type="ARBA" id="ARBA00022679"/>
    </source>
</evidence>
<dbReference type="EMBL" id="MHSS01000005">
    <property type="protein sequence ID" value="OHA48588.1"/>
    <property type="molecule type" value="Genomic_DNA"/>
</dbReference>
<dbReference type="Pfam" id="PF02518">
    <property type="entry name" value="HATPase_c"/>
    <property type="match status" value="1"/>
</dbReference>
<feature type="transmembrane region" description="Helical" evidence="13">
    <location>
        <begin position="261"/>
        <end position="279"/>
    </location>
</feature>
<evidence type="ECO:0000313" key="16">
    <source>
        <dbReference type="Proteomes" id="UP000177629"/>
    </source>
</evidence>
<dbReference type="CDD" id="cd00075">
    <property type="entry name" value="HATPase"/>
    <property type="match status" value="1"/>
</dbReference>
<gene>
    <name evidence="15" type="ORF">A2806_00310</name>
</gene>
<evidence type="ECO:0000256" key="10">
    <source>
        <dbReference type="ARBA" id="ARBA00023012"/>
    </source>
</evidence>
<keyword evidence="12" id="KW-0175">Coiled coil</keyword>
<comment type="caution">
    <text evidence="15">The sequence shown here is derived from an EMBL/GenBank/DDBJ whole genome shotgun (WGS) entry which is preliminary data.</text>
</comment>
<reference evidence="15 16" key="1">
    <citation type="journal article" date="2016" name="Nat. Commun.">
        <title>Thousands of microbial genomes shed light on interconnected biogeochemical processes in an aquifer system.</title>
        <authorList>
            <person name="Anantharaman K."/>
            <person name="Brown C.T."/>
            <person name="Hug L.A."/>
            <person name="Sharon I."/>
            <person name="Castelle C.J."/>
            <person name="Probst A.J."/>
            <person name="Thomas B.C."/>
            <person name="Singh A."/>
            <person name="Wilkins M.J."/>
            <person name="Karaoz U."/>
            <person name="Brodie E.L."/>
            <person name="Williams K.H."/>
            <person name="Hubbard S.S."/>
            <person name="Banfield J.F."/>
        </authorList>
    </citation>
    <scope>NUCLEOTIDE SEQUENCE [LARGE SCALE GENOMIC DNA]</scope>
</reference>
<dbReference type="SUPFAM" id="SSF55874">
    <property type="entry name" value="ATPase domain of HSP90 chaperone/DNA topoisomerase II/histidine kinase"/>
    <property type="match status" value="1"/>
</dbReference>
<dbReference type="CDD" id="cd00082">
    <property type="entry name" value="HisKA"/>
    <property type="match status" value="1"/>
</dbReference>
<dbReference type="Proteomes" id="UP000177629">
    <property type="component" value="Unassembled WGS sequence"/>
</dbReference>
<organism evidence="15 16">
    <name type="scientific">Candidatus Terrybacteria bacterium RIFCSPHIGHO2_01_FULL_48_17</name>
    <dbReference type="NCBI Taxonomy" id="1802362"/>
    <lineage>
        <taxon>Bacteria</taxon>
        <taxon>Candidatus Terryibacteriota</taxon>
    </lineage>
</organism>
<keyword evidence="8" id="KW-0418">Kinase</keyword>
<dbReference type="GO" id="GO:0000155">
    <property type="term" value="F:phosphorelay sensor kinase activity"/>
    <property type="evidence" value="ECO:0007669"/>
    <property type="project" value="InterPro"/>
</dbReference>
<feature type="transmembrane region" description="Helical" evidence="13">
    <location>
        <begin position="6"/>
        <end position="26"/>
    </location>
</feature>
<evidence type="ECO:0000256" key="13">
    <source>
        <dbReference type="SAM" id="Phobius"/>
    </source>
</evidence>
<keyword evidence="4" id="KW-1003">Cell membrane</keyword>
<evidence type="ECO:0000256" key="8">
    <source>
        <dbReference type="ARBA" id="ARBA00022777"/>
    </source>
</evidence>
<dbReference type="SMART" id="SM00387">
    <property type="entry name" value="HATPase_c"/>
    <property type="match status" value="1"/>
</dbReference>
<keyword evidence="11 13" id="KW-0472">Membrane</keyword>
<dbReference type="GO" id="GO:0005886">
    <property type="term" value="C:plasma membrane"/>
    <property type="evidence" value="ECO:0007669"/>
    <property type="project" value="UniProtKB-SubCell"/>
</dbReference>
<dbReference type="GO" id="GO:0009927">
    <property type="term" value="F:histidine phosphotransfer kinase activity"/>
    <property type="evidence" value="ECO:0007669"/>
    <property type="project" value="TreeGrafter"/>
</dbReference>
<feature type="transmembrane region" description="Helical" evidence="13">
    <location>
        <begin position="237"/>
        <end position="255"/>
    </location>
</feature>
<evidence type="ECO:0000256" key="7">
    <source>
        <dbReference type="ARBA" id="ARBA00022741"/>
    </source>
</evidence>
<keyword evidence="13" id="KW-0812">Transmembrane</keyword>
<evidence type="ECO:0000256" key="12">
    <source>
        <dbReference type="SAM" id="Coils"/>
    </source>
</evidence>
<dbReference type="STRING" id="1802362.A2806_00310"/>
<accession>A0A1G2PJT8</accession>
<dbReference type="InterPro" id="IPR003661">
    <property type="entry name" value="HisK_dim/P_dom"/>
</dbReference>
<dbReference type="Gene3D" id="3.30.565.10">
    <property type="entry name" value="Histidine kinase-like ATPase, C-terminal domain"/>
    <property type="match status" value="1"/>
</dbReference>
<feature type="transmembrane region" description="Helical" evidence="13">
    <location>
        <begin position="38"/>
        <end position="55"/>
    </location>
</feature>
<evidence type="ECO:0000256" key="11">
    <source>
        <dbReference type="ARBA" id="ARBA00023136"/>
    </source>
</evidence>
<feature type="transmembrane region" description="Helical" evidence="13">
    <location>
        <begin position="142"/>
        <end position="165"/>
    </location>
</feature>
<sequence length="539" mass="59150">MWLFSPTDITILGIIIAAHLVLGFLILFRDPSSATNRFFFALTASIVVWGSVNFFSSSTDDPESTLWLARFVLFSAIPFATFAFLLVKTFPGPTISLSPRVLIFIFLWSMVAMVITLSPYTFESIQSDPAGVVGSPVVGPGIMFFGATVLFFDLGALLILARRIIRLRGEARIQHLYLFLGLLLTLGSIIAFSFVLPTAFGNTAFIPFAAAFTFPFVGFTALAIVRYNLLNVRATAIGILIFVLASISLIEFVVSKDAVTLLTRVSVFVLILIFGILLLRSVLKEVKQRELIEALAKDLESANNRLRELDAAKTEFVSLASHQLRTPLTAIKGFLSMVIEGTYGQIPERLQGILQKVYISNERLIVLIRDLLDISRIESGKMIFEKKSVDLSELVGSVVDELGQNAKRRNLSLEATLPQGLPQTSLDTVRFRQVVLNLMDNAIKYTDKGTIWVRMSREGNVLKLEVQDTGRGMTQEDSKHLFGKFERGIEMPKLDAAGTGLGLYLARKIVEAHGGTIEASSPGLGKGSTFTVALPIASA</sequence>
<feature type="transmembrane region" description="Helical" evidence="13">
    <location>
        <begin position="177"/>
        <end position="199"/>
    </location>
</feature>
<dbReference type="AlphaFoldDB" id="A0A1G2PJT8"/>
<evidence type="ECO:0000256" key="5">
    <source>
        <dbReference type="ARBA" id="ARBA00022553"/>
    </source>
</evidence>
<proteinExistence type="predicted"/>
<dbReference type="PRINTS" id="PR00344">
    <property type="entry name" value="BCTRLSENSOR"/>
</dbReference>
<dbReference type="Pfam" id="PF00512">
    <property type="entry name" value="HisKA"/>
    <property type="match status" value="1"/>
</dbReference>
<feature type="coiled-coil region" evidence="12">
    <location>
        <begin position="285"/>
        <end position="312"/>
    </location>
</feature>
<evidence type="ECO:0000313" key="15">
    <source>
        <dbReference type="EMBL" id="OHA48588.1"/>
    </source>
</evidence>
<dbReference type="InterPro" id="IPR036097">
    <property type="entry name" value="HisK_dim/P_sf"/>
</dbReference>
<dbReference type="PANTHER" id="PTHR43047">
    <property type="entry name" value="TWO-COMPONENT HISTIDINE PROTEIN KINASE"/>
    <property type="match status" value="1"/>
</dbReference>
<evidence type="ECO:0000256" key="3">
    <source>
        <dbReference type="ARBA" id="ARBA00012438"/>
    </source>
</evidence>
<feature type="transmembrane region" description="Helical" evidence="13">
    <location>
        <begin position="99"/>
        <end position="122"/>
    </location>
</feature>
<evidence type="ECO:0000256" key="2">
    <source>
        <dbReference type="ARBA" id="ARBA00004236"/>
    </source>
</evidence>
<dbReference type="SUPFAM" id="SSF47384">
    <property type="entry name" value="Homodimeric domain of signal transducing histidine kinase"/>
    <property type="match status" value="1"/>
</dbReference>
<dbReference type="InterPro" id="IPR005467">
    <property type="entry name" value="His_kinase_dom"/>
</dbReference>
<evidence type="ECO:0000256" key="1">
    <source>
        <dbReference type="ARBA" id="ARBA00000085"/>
    </source>
</evidence>
<feature type="transmembrane region" description="Helical" evidence="13">
    <location>
        <begin position="205"/>
        <end position="225"/>
    </location>
</feature>